<dbReference type="Gene3D" id="2.40.160.50">
    <property type="entry name" value="membrane protein fhac: a member of the omp85/tpsb transporter family"/>
    <property type="match status" value="1"/>
</dbReference>
<accession>A0A2W5THE8</accession>
<keyword evidence="2" id="KW-0472">Membrane</keyword>
<proteinExistence type="predicted"/>
<evidence type="ECO:0000256" key="2">
    <source>
        <dbReference type="ARBA" id="ARBA00023136"/>
    </source>
</evidence>
<name>A0A2W5THE8_9BACT</name>
<evidence type="ECO:0000313" key="6">
    <source>
        <dbReference type="Proteomes" id="UP000249061"/>
    </source>
</evidence>
<organism evidence="5 6">
    <name type="scientific">Archangium gephyra</name>
    <dbReference type="NCBI Taxonomy" id="48"/>
    <lineage>
        <taxon>Bacteria</taxon>
        <taxon>Pseudomonadati</taxon>
        <taxon>Myxococcota</taxon>
        <taxon>Myxococcia</taxon>
        <taxon>Myxococcales</taxon>
        <taxon>Cystobacterineae</taxon>
        <taxon>Archangiaceae</taxon>
        <taxon>Archangium</taxon>
    </lineage>
</organism>
<dbReference type="Proteomes" id="UP000249061">
    <property type="component" value="Unassembled WGS sequence"/>
</dbReference>
<reference evidence="5 6" key="1">
    <citation type="submission" date="2017-08" db="EMBL/GenBank/DDBJ databases">
        <title>Infants hospitalized years apart are colonized by the same room-sourced microbial strains.</title>
        <authorList>
            <person name="Brooks B."/>
            <person name="Olm M.R."/>
            <person name="Firek B.A."/>
            <person name="Baker R."/>
            <person name="Thomas B.C."/>
            <person name="Morowitz M.J."/>
            <person name="Banfield J.F."/>
        </authorList>
    </citation>
    <scope>NUCLEOTIDE SEQUENCE [LARGE SCALE GENOMIC DNA]</scope>
    <source>
        <strain evidence="5">S2_003_000_R2_14</strain>
    </source>
</reference>
<gene>
    <name evidence="5" type="ORF">DI536_09155</name>
</gene>
<evidence type="ECO:0000313" key="5">
    <source>
        <dbReference type="EMBL" id="PZR14940.1"/>
    </source>
</evidence>
<comment type="subcellular location">
    <subcellularLocation>
        <location evidence="1">Membrane</location>
    </subcellularLocation>
</comment>
<dbReference type="AlphaFoldDB" id="A0A2W5THE8"/>
<evidence type="ECO:0000259" key="4">
    <source>
        <dbReference type="Pfam" id="PF07244"/>
    </source>
</evidence>
<dbReference type="Pfam" id="PF01103">
    <property type="entry name" value="Omp85"/>
    <property type="match status" value="1"/>
</dbReference>
<dbReference type="InterPro" id="IPR000184">
    <property type="entry name" value="Bac_surfAg_D15"/>
</dbReference>
<protein>
    <submittedName>
        <fullName evidence="5">Uncharacterized protein</fullName>
    </submittedName>
</protein>
<evidence type="ECO:0000256" key="1">
    <source>
        <dbReference type="ARBA" id="ARBA00004370"/>
    </source>
</evidence>
<dbReference type="GO" id="GO:0019867">
    <property type="term" value="C:outer membrane"/>
    <property type="evidence" value="ECO:0007669"/>
    <property type="project" value="InterPro"/>
</dbReference>
<dbReference type="Pfam" id="PF07244">
    <property type="entry name" value="POTRA"/>
    <property type="match status" value="1"/>
</dbReference>
<sequence length="399" mass="45509">MNTALVLLMLAQAPTVESWPQRVDVVEVKGLYWTKEFVVLRELPWKAGQTISQNDYELGTTRLWNTDLFSQIAVKVEHRDDGKTVVVYDIEERFSLNPLFSFGVGGGSWWFRVGANDVNWLGRFLEWGVRYERFGLYNGGQGWLRDYRLFNKRLVGTIHAEFLFRPRPEYTRRRMMGMVDVWGELNDVTRVGAKLEVFRDEYIDPLEGTPLLPPELFAGQLTTFQRIGRVDTVRLLQKGWSFELREVLGVGIIGSKPLYAQLFMEFLWFKEFLNRFNLAVRAQGGMSVDAPTEQKFYLGGLDLIRGYTDSIVRTERFALANVELRGIIFDSMWFAIMGAAFVDGAIADDGRQLTPMLSVGGGVRLLIPRFVKTGVRADVAVTLTGIPTPGFSFGVYQFF</sequence>
<feature type="domain" description="POTRA" evidence="4">
    <location>
        <begin position="24"/>
        <end position="93"/>
    </location>
</feature>
<dbReference type="InterPro" id="IPR010827">
    <property type="entry name" value="BamA/TamA_POTRA"/>
</dbReference>
<feature type="domain" description="Bacterial surface antigen (D15)" evidence="3">
    <location>
        <begin position="238"/>
        <end position="381"/>
    </location>
</feature>
<evidence type="ECO:0000259" key="3">
    <source>
        <dbReference type="Pfam" id="PF01103"/>
    </source>
</evidence>
<dbReference type="EMBL" id="QFQP01000006">
    <property type="protein sequence ID" value="PZR14940.1"/>
    <property type="molecule type" value="Genomic_DNA"/>
</dbReference>
<comment type="caution">
    <text evidence="5">The sequence shown here is derived from an EMBL/GenBank/DDBJ whole genome shotgun (WGS) entry which is preliminary data.</text>
</comment>
<dbReference type="Gene3D" id="3.10.20.310">
    <property type="entry name" value="membrane protein fhac"/>
    <property type="match status" value="1"/>
</dbReference>